<dbReference type="HOGENOM" id="CLU_2845331_0_0_5"/>
<feature type="region of interest" description="Disordered" evidence="1">
    <location>
        <begin position="45"/>
        <end position="65"/>
    </location>
</feature>
<protein>
    <submittedName>
        <fullName evidence="2">Uncharacterized protein</fullName>
    </submittedName>
</protein>
<dbReference type="KEGG" id="ngl:RG1141_CH06450"/>
<dbReference type="RefSeq" id="WP_157885078.1">
    <property type="nucleotide sequence ID" value="NZ_HG938355.1"/>
</dbReference>
<gene>
    <name evidence="2" type="ORF">RG1141_CH06450</name>
</gene>
<dbReference type="Proteomes" id="UP000028186">
    <property type="component" value="Chromosome I"/>
</dbReference>
<evidence type="ECO:0000256" key="1">
    <source>
        <dbReference type="SAM" id="MobiDB-lite"/>
    </source>
</evidence>
<dbReference type="AlphaFoldDB" id="A0A068T4N2"/>
<organism evidence="2 3">
    <name type="scientific">Neorhizobium galegae bv. officinalis bv. officinalis str. HAMBI 1141</name>
    <dbReference type="NCBI Taxonomy" id="1028801"/>
    <lineage>
        <taxon>Bacteria</taxon>
        <taxon>Pseudomonadati</taxon>
        <taxon>Pseudomonadota</taxon>
        <taxon>Alphaproteobacteria</taxon>
        <taxon>Hyphomicrobiales</taxon>
        <taxon>Rhizobiaceae</taxon>
        <taxon>Rhizobium/Agrobacterium group</taxon>
        <taxon>Neorhizobium</taxon>
    </lineage>
</organism>
<proteinExistence type="predicted"/>
<evidence type="ECO:0000313" key="3">
    <source>
        <dbReference type="Proteomes" id="UP000028186"/>
    </source>
</evidence>
<dbReference type="EMBL" id="HG938355">
    <property type="protein sequence ID" value="CDN53006.1"/>
    <property type="molecule type" value="Genomic_DNA"/>
</dbReference>
<name>A0A068T4N2_NEOGA</name>
<evidence type="ECO:0000313" key="2">
    <source>
        <dbReference type="EMBL" id="CDN53006.1"/>
    </source>
</evidence>
<accession>A0A068T4N2</accession>
<sequence>MPTTKASAKRGEQPTRRRVLLARELSDAEMAAIRAAQVKADVPYNLDDLDDEGNLVSRKPSDRAR</sequence>
<dbReference type="PATRIC" id="fig|1028801.3.peg.656"/>
<reference evidence="3" key="1">
    <citation type="journal article" date="2014" name="BMC Genomics">
        <title>Genome sequencing of two Neorhizobium galegae strains reveals a noeT gene responsible for the unusual acetylation of the nodulation factors.</title>
        <authorList>
            <person name="Osterman J."/>
            <person name="Marsh J."/>
            <person name="Laine P.K."/>
            <person name="Zeng Z."/>
            <person name="Alatalo E."/>
            <person name="Sullivan J.T."/>
            <person name="Young J.P."/>
            <person name="Thomas-Oates J."/>
            <person name="Paulin L."/>
            <person name="Lindstrom K."/>
        </authorList>
    </citation>
    <scope>NUCLEOTIDE SEQUENCE [LARGE SCALE GENOMIC DNA]</scope>
    <source>
        <strain evidence="3">HAMBI 1141</strain>
    </source>
</reference>